<gene>
    <name evidence="1" type="ORF">ANAPHAGO_00396</name>
</gene>
<dbReference type="AlphaFoldDB" id="A0A098EFE0"/>
<dbReference type="EMBL" id="CCXQ01000144">
    <property type="protein sequence ID" value="CEG21019.1"/>
    <property type="molecule type" value="Genomic_DNA"/>
</dbReference>
<proteinExistence type="predicted"/>
<evidence type="ECO:0000313" key="2">
    <source>
        <dbReference type="Proteomes" id="UP000055047"/>
    </source>
</evidence>
<protein>
    <submittedName>
        <fullName evidence="1">Uncharacterized protein</fullName>
    </submittedName>
</protein>
<accession>A0A098EFE0</accession>
<evidence type="ECO:0000313" key="1">
    <source>
        <dbReference type="EMBL" id="CEG21019.1"/>
    </source>
</evidence>
<dbReference type="Proteomes" id="UP000055047">
    <property type="component" value="Unassembled WGS sequence"/>
</dbReference>
<reference evidence="1 2" key="1">
    <citation type="submission" date="2014-09" db="EMBL/GenBank/DDBJ databases">
        <authorList>
            <person name="Loux Valentin"/>
            <person name="Dugat Thibaut"/>
        </authorList>
    </citation>
    <scope>NUCLEOTIDE SEQUENCE [LARGE SCALE GENOMIC DNA]</scope>
    <source>
        <strain evidence="1 2">BOV-10_179</strain>
    </source>
</reference>
<sequence length="28" mass="3422">MQGWQLEALLLHFLFPWQGGENFRVWFA</sequence>
<name>A0A098EFE0_ANAPH</name>
<organism evidence="1 2">
    <name type="scientific">Anaplasma phagocytophilum</name>
    <name type="common">Ehrlichia phagocytophila</name>
    <dbReference type="NCBI Taxonomy" id="948"/>
    <lineage>
        <taxon>Bacteria</taxon>
        <taxon>Pseudomonadati</taxon>
        <taxon>Pseudomonadota</taxon>
        <taxon>Alphaproteobacteria</taxon>
        <taxon>Rickettsiales</taxon>
        <taxon>Anaplasmataceae</taxon>
        <taxon>Anaplasma</taxon>
        <taxon>phagocytophilum group</taxon>
    </lineage>
</organism>